<dbReference type="PROSITE" id="PS50893">
    <property type="entry name" value="ABC_TRANSPORTER_2"/>
    <property type="match status" value="1"/>
</dbReference>
<keyword evidence="3 6" id="KW-0067">ATP-binding</keyword>
<organism evidence="6 7">
    <name type="scientific">Streptosporangium carneum</name>
    <dbReference type="NCBI Taxonomy" id="47481"/>
    <lineage>
        <taxon>Bacteria</taxon>
        <taxon>Bacillati</taxon>
        <taxon>Actinomycetota</taxon>
        <taxon>Actinomycetes</taxon>
        <taxon>Streptosporangiales</taxon>
        <taxon>Streptosporangiaceae</taxon>
        <taxon>Streptosporangium</taxon>
    </lineage>
</organism>
<sequence>MAGPLLRAEALCLHYGGVRALNEVDVEITPTELVGVIGPNGAGKSTLLDAITGFATPTSGALTFDGQDVLRRRPSERARMGIARTWQTLQLFEDLTVSENVRMAVPRRPKAVGVLPRRGGERAEHDALARLGIGGLADRMPGELSHGQRVLVGIARALAGDPKLLLMDEPAAGLDGSERDLLGEILRDVVASGTSVVLVDHDMPLVLGICDRLYVLDFGAVIASGAPRQVRNDPAVVAAYLGADDPETRDEERLQPSLPTEGAR</sequence>
<dbReference type="GO" id="GO:0005524">
    <property type="term" value="F:ATP binding"/>
    <property type="evidence" value="ECO:0007669"/>
    <property type="project" value="UniProtKB-KW"/>
</dbReference>
<dbReference type="Proteomes" id="UP001143474">
    <property type="component" value="Unassembled WGS sequence"/>
</dbReference>
<evidence type="ECO:0000256" key="4">
    <source>
        <dbReference type="SAM" id="MobiDB-lite"/>
    </source>
</evidence>
<evidence type="ECO:0000313" key="6">
    <source>
        <dbReference type="EMBL" id="GLK07442.1"/>
    </source>
</evidence>
<feature type="domain" description="ABC transporter" evidence="5">
    <location>
        <begin position="6"/>
        <end position="243"/>
    </location>
</feature>
<dbReference type="Pfam" id="PF12399">
    <property type="entry name" value="BCA_ABC_TP_C"/>
    <property type="match status" value="1"/>
</dbReference>
<dbReference type="InterPro" id="IPR032823">
    <property type="entry name" value="BCA_ABC_TP_C"/>
</dbReference>
<feature type="region of interest" description="Disordered" evidence="4">
    <location>
        <begin position="241"/>
        <end position="264"/>
    </location>
</feature>
<dbReference type="InterPro" id="IPR003439">
    <property type="entry name" value="ABC_transporter-like_ATP-bd"/>
</dbReference>
<dbReference type="GO" id="GO:0005886">
    <property type="term" value="C:plasma membrane"/>
    <property type="evidence" value="ECO:0007669"/>
    <property type="project" value="TreeGrafter"/>
</dbReference>
<dbReference type="Gene3D" id="3.40.50.300">
    <property type="entry name" value="P-loop containing nucleotide triphosphate hydrolases"/>
    <property type="match status" value="1"/>
</dbReference>
<dbReference type="CDD" id="cd03219">
    <property type="entry name" value="ABC_Mj1267_LivG_branched"/>
    <property type="match status" value="1"/>
</dbReference>
<name>A0A9W6HW65_9ACTN</name>
<proteinExistence type="predicted"/>
<protein>
    <submittedName>
        <fullName evidence="6">ABC transporter ATP-binding protein</fullName>
    </submittedName>
</protein>
<evidence type="ECO:0000259" key="5">
    <source>
        <dbReference type="PROSITE" id="PS50893"/>
    </source>
</evidence>
<dbReference type="PANTHER" id="PTHR45772">
    <property type="entry name" value="CONSERVED COMPONENT OF ABC TRANSPORTER FOR NATURAL AMINO ACIDS-RELATED"/>
    <property type="match status" value="1"/>
</dbReference>
<accession>A0A9W6HW65</accession>
<evidence type="ECO:0000313" key="7">
    <source>
        <dbReference type="Proteomes" id="UP001143474"/>
    </source>
</evidence>
<dbReference type="AlphaFoldDB" id="A0A9W6HW65"/>
<dbReference type="InterPro" id="IPR017871">
    <property type="entry name" value="ABC_transporter-like_CS"/>
</dbReference>
<reference evidence="6" key="1">
    <citation type="journal article" date="2014" name="Int. J. Syst. Evol. Microbiol.">
        <title>Complete genome sequence of Corynebacterium casei LMG S-19264T (=DSM 44701T), isolated from a smear-ripened cheese.</title>
        <authorList>
            <consortium name="US DOE Joint Genome Institute (JGI-PGF)"/>
            <person name="Walter F."/>
            <person name="Albersmeier A."/>
            <person name="Kalinowski J."/>
            <person name="Ruckert C."/>
        </authorList>
    </citation>
    <scope>NUCLEOTIDE SEQUENCE</scope>
    <source>
        <strain evidence="6">VKM Ac-2007</strain>
    </source>
</reference>
<evidence type="ECO:0000256" key="2">
    <source>
        <dbReference type="ARBA" id="ARBA00022741"/>
    </source>
</evidence>
<dbReference type="InterPro" id="IPR051120">
    <property type="entry name" value="ABC_AA/LPS_Transport"/>
</dbReference>
<keyword evidence="2" id="KW-0547">Nucleotide-binding</keyword>
<keyword evidence="1" id="KW-0813">Transport</keyword>
<evidence type="ECO:0000256" key="1">
    <source>
        <dbReference type="ARBA" id="ARBA00022448"/>
    </source>
</evidence>
<dbReference type="EMBL" id="BSEV01000001">
    <property type="protein sequence ID" value="GLK07442.1"/>
    <property type="molecule type" value="Genomic_DNA"/>
</dbReference>
<dbReference type="Pfam" id="PF00005">
    <property type="entry name" value="ABC_tran"/>
    <property type="match status" value="1"/>
</dbReference>
<dbReference type="InterPro" id="IPR027417">
    <property type="entry name" value="P-loop_NTPase"/>
</dbReference>
<keyword evidence="7" id="KW-1185">Reference proteome</keyword>
<comment type="caution">
    <text evidence="6">The sequence shown here is derived from an EMBL/GenBank/DDBJ whole genome shotgun (WGS) entry which is preliminary data.</text>
</comment>
<dbReference type="PROSITE" id="PS00211">
    <property type="entry name" value="ABC_TRANSPORTER_1"/>
    <property type="match status" value="1"/>
</dbReference>
<gene>
    <name evidence="6" type="ORF">GCM10017600_08470</name>
</gene>
<dbReference type="SUPFAM" id="SSF52540">
    <property type="entry name" value="P-loop containing nucleoside triphosphate hydrolases"/>
    <property type="match status" value="1"/>
</dbReference>
<dbReference type="SMART" id="SM00382">
    <property type="entry name" value="AAA"/>
    <property type="match status" value="1"/>
</dbReference>
<dbReference type="InterPro" id="IPR003593">
    <property type="entry name" value="AAA+_ATPase"/>
</dbReference>
<reference evidence="6" key="2">
    <citation type="submission" date="2023-01" db="EMBL/GenBank/DDBJ databases">
        <authorList>
            <person name="Sun Q."/>
            <person name="Evtushenko L."/>
        </authorList>
    </citation>
    <scope>NUCLEOTIDE SEQUENCE</scope>
    <source>
        <strain evidence="6">VKM Ac-2007</strain>
    </source>
</reference>
<evidence type="ECO:0000256" key="3">
    <source>
        <dbReference type="ARBA" id="ARBA00022840"/>
    </source>
</evidence>
<dbReference type="GO" id="GO:0016887">
    <property type="term" value="F:ATP hydrolysis activity"/>
    <property type="evidence" value="ECO:0007669"/>
    <property type="project" value="InterPro"/>
</dbReference>